<proteinExistence type="inferred from homology"/>
<evidence type="ECO:0000313" key="9">
    <source>
        <dbReference type="EMBL" id="MBT0769905.1"/>
    </source>
</evidence>
<dbReference type="EMBL" id="JAHBAY010000005">
    <property type="protein sequence ID" value="MBT0769905.1"/>
    <property type="molecule type" value="Genomic_DNA"/>
</dbReference>
<gene>
    <name evidence="9" type="ORF">KIH74_13290</name>
</gene>
<evidence type="ECO:0000313" key="10">
    <source>
        <dbReference type="Proteomes" id="UP001197247"/>
    </source>
</evidence>
<dbReference type="SMART" id="SM00304">
    <property type="entry name" value="HAMP"/>
    <property type="match status" value="1"/>
</dbReference>
<dbReference type="Pfam" id="PF00015">
    <property type="entry name" value="MCPsignal"/>
    <property type="match status" value="1"/>
</dbReference>
<evidence type="ECO:0000256" key="4">
    <source>
        <dbReference type="ARBA" id="ARBA00029447"/>
    </source>
</evidence>
<feature type="transmembrane region" description="Helical" evidence="6">
    <location>
        <begin position="31"/>
        <end position="49"/>
    </location>
</feature>
<reference evidence="9 10" key="1">
    <citation type="submission" date="2021-05" db="EMBL/GenBank/DDBJ databases">
        <title>Kineosporia and Streptomyces sp. nov. two new marine actinobacteria isolated from Coral.</title>
        <authorList>
            <person name="Buangrab K."/>
            <person name="Sutthacheep M."/>
            <person name="Yeemin T."/>
            <person name="Harunari E."/>
            <person name="Igarashi Y."/>
            <person name="Kanchanasin P."/>
            <person name="Tanasupawat S."/>
            <person name="Phongsopitanun W."/>
        </authorList>
    </citation>
    <scope>NUCLEOTIDE SEQUENCE [LARGE SCALE GENOMIC DNA]</scope>
    <source>
        <strain evidence="9 10">J2-2</strain>
    </source>
</reference>
<evidence type="ECO:0000256" key="6">
    <source>
        <dbReference type="SAM" id="Phobius"/>
    </source>
</evidence>
<keyword evidence="2 6" id="KW-1133">Transmembrane helix</keyword>
<evidence type="ECO:0000256" key="2">
    <source>
        <dbReference type="ARBA" id="ARBA00022989"/>
    </source>
</evidence>
<evidence type="ECO:0000259" key="8">
    <source>
        <dbReference type="PROSITE" id="PS50885"/>
    </source>
</evidence>
<dbReference type="PROSITE" id="PS50111">
    <property type="entry name" value="CHEMOTAXIS_TRANSDUC_2"/>
    <property type="match status" value="1"/>
</dbReference>
<keyword evidence="6" id="KW-0472">Membrane</keyword>
<dbReference type="SMART" id="SM00283">
    <property type="entry name" value="MA"/>
    <property type="match status" value="1"/>
</dbReference>
<evidence type="ECO:0000256" key="1">
    <source>
        <dbReference type="ARBA" id="ARBA00022692"/>
    </source>
</evidence>
<dbReference type="PROSITE" id="PS50885">
    <property type="entry name" value="HAMP"/>
    <property type="match status" value="1"/>
</dbReference>
<evidence type="ECO:0000256" key="5">
    <source>
        <dbReference type="PROSITE-ProRule" id="PRU00284"/>
    </source>
</evidence>
<keyword evidence="1 6" id="KW-0812">Transmembrane</keyword>
<evidence type="ECO:0000256" key="3">
    <source>
        <dbReference type="ARBA" id="ARBA00023224"/>
    </source>
</evidence>
<dbReference type="RefSeq" id="WP_214156206.1">
    <property type="nucleotide sequence ID" value="NZ_JAHBAY010000005.1"/>
</dbReference>
<feature type="domain" description="Methyl-accepting transducer" evidence="7">
    <location>
        <begin position="108"/>
        <end position="354"/>
    </location>
</feature>
<dbReference type="InterPro" id="IPR004090">
    <property type="entry name" value="Chemotax_Me-accpt_rcpt"/>
</dbReference>
<accession>A0ABS5TFP4</accession>
<organism evidence="9 10">
    <name type="scientific">Kineosporia corallincola</name>
    <dbReference type="NCBI Taxonomy" id="2835133"/>
    <lineage>
        <taxon>Bacteria</taxon>
        <taxon>Bacillati</taxon>
        <taxon>Actinomycetota</taxon>
        <taxon>Actinomycetes</taxon>
        <taxon>Kineosporiales</taxon>
        <taxon>Kineosporiaceae</taxon>
        <taxon>Kineosporia</taxon>
    </lineage>
</organism>
<protein>
    <submittedName>
        <fullName evidence="9">Methyl-accepting chemotaxis protein</fullName>
    </submittedName>
</protein>
<comment type="similarity">
    <text evidence="4">Belongs to the methyl-accepting chemotaxis (MCP) protein family.</text>
</comment>
<dbReference type="Gene3D" id="1.10.287.950">
    <property type="entry name" value="Methyl-accepting chemotaxis protein"/>
    <property type="match status" value="1"/>
</dbReference>
<dbReference type="PANTHER" id="PTHR32089:SF112">
    <property type="entry name" value="LYSOZYME-LIKE PROTEIN-RELATED"/>
    <property type="match status" value="1"/>
</dbReference>
<dbReference type="Pfam" id="PF00672">
    <property type="entry name" value="HAMP"/>
    <property type="match status" value="1"/>
</dbReference>
<keyword evidence="10" id="KW-1185">Reference proteome</keyword>
<dbReference type="Proteomes" id="UP001197247">
    <property type="component" value="Unassembled WGS sequence"/>
</dbReference>
<sequence>MTTDMAEEEGSLLSQRQDAAASSASLARDTIVGAGLVLLVVMAAIATGMTRSISSRVERIRQAIGALAKGDLTHSAQLSPTDEFGLMGRDLDMATATLRASITELAGDAVTLSSAASELSSISDSLTSGAQEASGKATQAAESADEVNGSVQSVASGAEEMTASIREIASTASQAADVANESLQMAQTTGSQLTELGEASTQIGDVVRLITSIAEQTNLLALNATIEAARAGDAGKGFAVVADEVKQLAQETARATEDITARIDAIQSKSDAASQAVQRIGEVISQIAQFSVMIASAVEEQSATTREMTESINTAAQSSNQVLVNFSTVAEITDATSRSASASRVAAGNLTTVAGQLNALVSRFRH</sequence>
<dbReference type="InterPro" id="IPR004089">
    <property type="entry name" value="MCPsignal_dom"/>
</dbReference>
<feature type="domain" description="HAMP" evidence="8">
    <location>
        <begin position="51"/>
        <end position="103"/>
    </location>
</feature>
<keyword evidence="3 5" id="KW-0807">Transducer</keyword>
<evidence type="ECO:0000259" key="7">
    <source>
        <dbReference type="PROSITE" id="PS50111"/>
    </source>
</evidence>
<dbReference type="PRINTS" id="PR00260">
    <property type="entry name" value="CHEMTRNSDUCR"/>
</dbReference>
<dbReference type="SUPFAM" id="SSF58104">
    <property type="entry name" value="Methyl-accepting chemotaxis protein (MCP) signaling domain"/>
    <property type="match status" value="1"/>
</dbReference>
<comment type="caution">
    <text evidence="9">The sequence shown here is derived from an EMBL/GenBank/DDBJ whole genome shotgun (WGS) entry which is preliminary data.</text>
</comment>
<name>A0ABS5TFP4_9ACTN</name>
<dbReference type="InterPro" id="IPR003660">
    <property type="entry name" value="HAMP_dom"/>
</dbReference>
<dbReference type="PANTHER" id="PTHR32089">
    <property type="entry name" value="METHYL-ACCEPTING CHEMOTAXIS PROTEIN MCPB"/>
    <property type="match status" value="1"/>
</dbReference>